<keyword evidence="5 19" id="KW-0732">Signal</keyword>
<evidence type="ECO:0000256" key="13">
    <source>
        <dbReference type="ARBA" id="ARBA00023224"/>
    </source>
</evidence>
<dbReference type="InterPro" id="IPR013099">
    <property type="entry name" value="K_chnl_dom"/>
</dbReference>
<dbReference type="PANTHER" id="PTHR32546">
    <property type="entry name" value="G-PROTEIN COUPLED RECEPTOR 158-RELATED"/>
    <property type="match status" value="1"/>
</dbReference>
<feature type="compositionally biased region" description="Basic residues" evidence="17">
    <location>
        <begin position="718"/>
        <end position="728"/>
    </location>
</feature>
<feature type="transmembrane region" description="Helical" evidence="18">
    <location>
        <begin position="1203"/>
        <end position="1224"/>
    </location>
</feature>
<proteinExistence type="evidence at protein level"/>
<feature type="domain" description="G-protein coupled receptors family 3 profile" evidence="20">
    <location>
        <begin position="394"/>
        <end position="664"/>
    </location>
</feature>
<evidence type="ECO:0000256" key="4">
    <source>
        <dbReference type="ARBA" id="ARBA00022692"/>
    </source>
</evidence>
<keyword evidence="15" id="KW-0966">Cell projection</keyword>
<organism evidence="21 22">
    <name type="scientific">Labeo rohita</name>
    <name type="common">Indian major carp</name>
    <name type="synonym">Cyprinus rohita</name>
    <dbReference type="NCBI Taxonomy" id="84645"/>
    <lineage>
        <taxon>Eukaryota</taxon>
        <taxon>Metazoa</taxon>
        <taxon>Chordata</taxon>
        <taxon>Craniata</taxon>
        <taxon>Vertebrata</taxon>
        <taxon>Euteleostomi</taxon>
        <taxon>Actinopterygii</taxon>
        <taxon>Neopterygii</taxon>
        <taxon>Teleostei</taxon>
        <taxon>Ostariophysi</taxon>
        <taxon>Cypriniformes</taxon>
        <taxon>Cyprinidae</taxon>
        <taxon>Labeoninae</taxon>
        <taxon>Labeonini</taxon>
        <taxon>Labeo</taxon>
    </lineage>
</organism>
<gene>
    <name evidence="21" type="ORF">ROHU_019726</name>
</gene>
<feature type="transmembrane region" description="Helical" evidence="18">
    <location>
        <begin position="431"/>
        <end position="452"/>
    </location>
</feature>
<evidence type="ECO:0000256" key="2">
    <source>
        <dbReference type="ARBA" id="ARBA00007242"/>
    </source>
</evidence>
<dbReference type="Pfam" id="PF00003">
    <property type="entry name" value="7tm_3"/>
    <property type="match status" value="1"/>
</dbReference>
<dbReference type="GO" id="GO:0006813">
    <property type="term" value="P:potassium ion transport"/>
    <property type="evidence" value="ECO:0007669"/>
    <property type="project" value="InterPro"/>
</dbReference>
<keyword evidence="9 18" id="KW-0472">Membrane</keyword>
<feature type="chain" id="PRO_5019833721" evidence="19">
    <location>
        <begin position="18"/>
        <end position="1988"/>
    </location>
</feature>
<feature type="compositionally biased region" description="Basic and acidic residues" evidence="17">
    <location>
        <begin position="1034"/>
        <end position="1044"/>
    </location>
</feature>
<feature type="compositionally biased region" description="Polar residues" evidence="17">
    <location>
        <begin position="1001"/>
        <end position="1010"/>
    </location>
</feature>
<evidence type="ECO:0000256" key="16">
    <source>
        <dbReference type="ARBA" id="ARBA00034104"/>
    </source>
</evidence>
<protein>
    <submittedName>
        <fullName evidence="21">Putative G-protein coupled receptor 158</fullName>
    </submittedName>
</protein>
<dbReference type="Pfam" id="PF22572">
    <property type="entry name" value="GPR158_179_EC"/>
    <property type="match status" value="1"/>
</dbReference>
<feature type="compositionally biased region" description="Basic and acidic residues" evidence="17">
    <location>
        <begin position="793"/>
        <end position="814"/>
    </location>
</feature>
<keyword evidence="13" id="KW-0807">Transducer</keyword>
<dbReference type="PROSITE" id="PS50259">
    <property type="entry name" value="G_PROTEIN_RECEP_F3_4"/>
    <property type="match status" value="1"/>
</dbReference>
<evidence type="ECO:0000256" key="9">
    <source>
        <dbReference type="ARBA" id="ARBA00023136"/>
    </source>
</evidence>
<evidence type="ECO:0000256" key="11">
    <source>
        <dbReference type="ARBA" id="ARBA00023170"/>
    </source>
</evidence>
<keyword evidence="3" id="KW-1003">Cell membrane</keyword>
<dbReference type="InterPro" id="IPR003148">
    <property type="entry name" value="RCK_N"/>
</dbReference>
<dbReference type="GO" id="GO:0045211">
    <property type="term" value="C:postsynaptic membrane"/>
    <property type="evidence" value="ECO:0007669"/>
    <property type="project" value="UniProtKB-SubCell"/>
</dbReference>
<dbReference type="GO" id="GO:0043005">
    <property type="term" value="C:neuron projection"/>
    <property type="evidence" value="ECO:0007669"/>
    <property type="project" value="UniProtKB-SubCell"/>
</dbReference>
<keyword evidence="12" id="KW-0325">Glycoprotein</keyword>
<evidence type="ECO:0000256" key="12">
    <source>
        <dbReference type="ARBA" id="ARBA00023180"/>
    </source>
</evidence>
<dbReference type="PANTHER" id="PTHR32546:SF27">
    <property type="entry name" value="G PROTEIN-COUPLED RECEPTOR 158B"/>
    <property type="match status" value="1"/>
</dbReference>
<evidence type="ECO:0000256" key="3">
    <source>
        <dbReference type="ARBA" id="ARBA00022475"/>
    </source>
</evidence>
<accession>A0A498NDV9</accession>
<keyword evidence="14" id="KW-0628">Postsynaptic cell membrane</keyword>
<evidence type="ECO:0000256" key="10">
    <source>
        <dbReference type="ARBA" id="ARBA00023157"/>
    </source>
</evidence>
<feature type="transmembrane region" description="Helical" evidence="18">
    <location>
        <begin position="558"/>
        <end position="578"/>
    </location>
</feature>
<dbReference type="SUPFAM" id="SSF81324">
    <property type="entry name" value="Voltage-gated potassium channels"/>
    <property type="match status" value="1"/>
</dbReference>
<evidence type="ECO:0000256" key="17">
    <source>
        <dbReference type="SAM" id="MobiDB-lite"/>
    </source>
</evidence>
<evidence type="ECO:0000259" key="20">
    <source>
        <dbReference type="PROSITE" id="PS50259"/>
    </source>
</evidence>
<feature type="transmembrane region" description="Helical" evidence="18">
    <location>
        <begin position="503"/>
        <end position="522"/>
    </location>
</feature>
<keyword evidence="23" id="KW-1267">Proteomics identification</keyword>
<feature type="compositionally biased region" description="Basic residues" evidence="17">
    <location>
        <begin position="1011"/>
        <end position="1020"/>
    </location>
</feature>
<comment type="similarity">
    <text evidence="2">Belongs to the G-protein coupled receptor 3 family.</text>
</comment>
<dbReference type="Gene3D" id="1.10.287.70">
    <property type="match status" value="1"/>
</dbReference>
<keyword evidence="11 21" id="KW-0675">Receptor</keyword>
<feature type="region of interest" description="Disordered" evidence="17">
    <location>
        <begin position="714"/>
        <end position="847"/>
    </location>
</feature>
<dbReference type="InterPro" id="IPR054714">
    <property type="entry name" value="GPR158_179_extracellular"/>
</dbReference>
<feature type="compositionally biased region" description="Basic and acidic residues" evidence="17">
    <location>
        <begin position="834"/>
        <end position="843"/>
    </location>
</feature>
<dbReference type="Pfam" id="PF03493">
    <property type="entry name" value="BK_channel_a"/>
    <property type="match status" value="1"/>
</dbReference>
<evidence type="ECO:0000256" key="7">
    <source>
        <dbReference type="ARBA" id="ARBA00023018"/>
    </source>
</evidence>
<reference evidence="21 22" key="1">
    <citation type="submission" date="2018-03" db="EMBL/GenBank/DDBJ databases">
        <title>Draft genome sequence of Rohu Carp (Labeo rohita).</title>
        <authorList>
            <person name="Das P."/>
            <person name="Kushwaha B."/>
            <person name="Joshi C.G."/>
            <person name="Kumar D."/>
            <person name="Nagpure N.S."/>
            <person name="Sahoo L."/>
            <person name="Das S.P."/>
            <person name="Bit A."/>
            <person name="Patnaik S."/>
            <person name="Meher P.K."/>
            <person name="Jayasankar P."/>
            <person name="Koringa P.G."/>
            <person name="Patel N.V."/>
            <person name="Hinsu A.T."/>
            <person name="Kumar R."/>
            <person name="Pandey M."/>
            <person name="Agarwal S."/>
            <person name="Srivastava S."/>
            <person name="Singh M."/>
            <person name="Iquebal M.A."/>
            <person name="Jaiswal S."/>
            <person name="Angadi U.B."/>
            <person name="Kumar N."/>
            <person name="Raza M."/>
            <person name="Shah T.M."/>
            <person name="Rai A."/>
            <person name="Jena J.K."/>
        </authorList>
    </citation>
    <scope>NUCLEOTIDE SEQUENCE [LARGE SCALE GENOMIC DNA]</scope>
    <source>
        <strain evidence="21">DASCIFA01</strain>
        <tissue evidence="21">Testis</tissue>
    </source>
</reference>
<feature type="transmembrane region" description="Helical" evidence="18">
    <location>
        <begin position="1261"/>
        <end position="1278"/>
    </location>
</feature>
<dbReference type="Pfam" id="PF22614">
    <property type="entry name" value="Slo-like_RCK"/>
    <property type="match status" value="1"/>
</dbReference>
<feature type="transmembrane region" description="Helical" evidence="18">
    <location>
        <begin position="1236"/>
        <end position="1254"/>
    </location>
</feature>
<dbReference type="InterPro" id="IPR043458">
    <property type="entry name" value="GPR158/179"/>
</dbReference>
<evidence type="ECO:0000256" key="6">
    <source>
        <dbReference type="ARBA" id="ARBA00022989"/>
    </source>
</evidence>
<evidence type="ECO:0000256" key="18">
    <source>
        <dbReference type="SAM" id="Phobius"/>
    </source>
</evidence>
<keyword evidence="7" id="KW-0770">Synapse</keyword>
<evidence type="ECO:0000256" key="5">
    <source>
        <dbReference type="ARBA" id="ARBA00022729"/>
    </source>
</evidence>
<feature type="region of interest" description="Disordered" evidence="17">
    <location>
        <begin position="1001"/>
        <end position="1053"/>
    </location>
</feature>
<dbReference type="InterPro" id="IPR017978">
    <property type="entry name" value="GPCR_3_C"/>
</dbReference>
<evidence type="ECO:0000313" key="22">
    <source>
        <dbReference type="Proteomes" id="UP000290572"/>
    </source>
</evidence>
<evidence type="ECO:0000256" key="19">
    <source>
        <dbReference type="SAM" id="SignalP"/>
    </source>
</evidence>
<keyword evidence="8" id="KW-0297">G-protein coupled receptor</keyword>
<evidence type="ECO:0000256" key="1">
    <source>
        <dbReference type="ARBA" id="ARBA00004487"/>
    </source>
</evidence>
<comment type="subcellular location">
    <subcellularLocation>
        <location evidence="1">Cell projection</location>
        <location evidence="1">Neuron projection</location>
    </subcellularLocation>
    <subcellularLocation>
        <location evidence="16">Postsynaptic cell membrane</location>
        <topology evidence="16">Multi-pass membrane protein</topology>
    </subcellularLocation>
</comment>
<feature type="transmembrane region" description="Helical" evidence="18">
    <location>
        <begin position="590"/>
        <end position="608"/>
    </location>
</feature>
<dbReference type="CDD" id="cd15293">
    <property type="entry name" value="7tmC_GPR158-like"/>
    <property type="match status" value="1"/>
</dbReference>
<keyword evidence="6 18" id="KW-1133">Transmembrane helix</keyword>
<feature type="transmembrane region" description="Helical" evidence="18">
    <location>
        <begin position="620"/>
        <end position="642"/>
    </location>
</feature>
<name>A0A498NDV9_LABRO</name>
<evidence type="ECO:0000256" key="15">
    <source>
        <dbReference type="ARBA" id="ARBA00023273"/>
    </source>
</evidence>
<evidence type="ECO:0007829" key="23">
    <source>
        <dbReference type="PeptideAtlas" id="A0A498NDV9"/>
    </source>
</evidence>
<dbReference type="Pfam" id="PF07885">
    <property type="entry name" value="Ion_trans_2"/>
    <property type="match status" value="1"/>
</dbReference>
<dbReference type="Proteomes" id="UP000290572">
    <property type="component" value="Unassembled WGS sequence"/>
</dbReference>
<feature type="region of interest" description="Disordered" evidence="17">
    <location>
        <begin position="1069"/>
        <end position="1095"/>
    </location>
</feature>
<feature type="compositionally biased region" description="Basic and acidic residues" evidence="17">
    <location>
        <begin position="747"/>
        <end position="759"/>
    </location>
</feature>
<dbReference type="EMBL" id="QBIY01011962">
    <property type="protein sequence ID" value="RXN27717.1"/>
    <property type="molecule type" value="Genomic_DNA"/>
</dbReference>
<feature type="transmembrane region" description="Helical" evidence="18">
    <location>
        <begin position="464"/>
        <end position="482"/>
    </location>
</feature>
<keyword evidence="4 18" id="KW-0812">Transmembrane</keyword>
<feature type="transmembrane region" description="Helical" evidence="18">
    <location>
        <begin position="396"/>
        <end position="419"/>
    </location>
</feature>
<keyword evidence="10" id="KW-1015">Disulfide bond</keyword>
<dbReference type="GO" id="GO:0004930">
    <property type="term" value="F:G protein-coupled receptor activity"/>
    <property type="evidence" value="ECO:0007669"/>
    <property type="project" value="UniProtKB-KW"/>
</dbReference>
<dbReference type="FunFam" id="1.10.287.70:FF:000058">
    <property type="entry name" value="Potassium sodium-activated channel subfamily T member 2"/>
    <property type="match status" value="1"/>
</dbReference>
<comment type="caution">
    <text evidence="21">The sequence shown here is derived from an EMBL/GenBank/DDBJ whole genome shotgun (WGS) entry which is preliminary data.</text>
</comment>
<sequence>MDAFLLYLLLLMGIAKGSNYGYVEWSENDKDPEIKAKYPVYSTGETMHQQPTISSTERTAVAHKLEEDLPRVVTAFLHTGDSSTLEHVNCSRRYELSSLRGGAHAASHSSLHGVLDTMAHATNFLNMLLQSNTSREQHLRRDIQWYHALVTSMLEGNPKIHRAVVTFHTESPEAPGPQVFLQATRGEERIVLQDLSNTARHRLKNRTSESDWYNEFRDRKRPQRLVKSRGFPAAQGGYFLDRSHVKWSAPYLECEHGSFVPHWLLTLSAGFYGLKNNTAPEFRGVVRVDVNLQDVDIDQCSSSGWFAGTHRCNLTTMECKPIVGHGFVLDKYKCQCKRGFYHPSRVVLNGFSKSDRGAYSDESWELSGRCFPCREGCQFCTDDTPCLAQEDTALRLAMVSFQGFCMLLDLISMMGVYHFRRNKRIKASGLILLEAILSGSVLLYFPVMIQYFNPSVFRCILLRWVRLLGFAVVYGTVILKLYRVLKVFLSRTAQRIPYMTSWRVLRLLAVILLVVVWFLVAWTSAVCQNQDTHHALINISVTPEGLQFSMCLLDSWDYMMAAAEFLFLLWGVYLCYAVRTVPSAFHEPRYLAIAIYNELLISAIFHIIRFSLGTGLHPDWMLMLFFVHTHLTVTVTLGLLLIPKFLFTGTHTREDIATEAYEDELDMGHSGSCLNSSITSAWSEHSLDPEDIREELKKLYAQLEIYKRKKMLANNPHLQKKRSSKRGLGRTLMRRITEIPETVSRQYSREDRDTSDHGSNRGTLRRNPFDPSHSSKSREESLKSKMFSLKRSHSYDHTHDQGGETNGVRDDKMENSTTEASLLDTLMGRRSNKKNPEVPKVELAESTESVPLVCKSASAHNLAAEKKPVHLRTSMLQKSLSVIASARERTLGIAGKTHSVEDASKKGLKARETAALSEVDESPECLPKMIISQSVEYTKTPSKMGIMKQQVSGSQPSICSEPGKSKDLYDLSEVCPWEVEELPTPTEGKSQKHVSIAPTETNTIHGSSAKSGHKSQHKQKGLGQSPSNRRRSRDKTGDRDEGRKPKSPLNLNAHKDASQWNFEDLPVQATEPVGLSPERTSRKKSVTPTDGKPKIILSDISKSTGSLLQPPSLMVDICPWDYDTPLLGCEYKNYTLLEINWASIIWVDRNPILWAAQIFYPPLRNLFIPVFLNCWLAKRSLESMVNDLHRAIHRTQSAMFNQLLILISTIVCLIFTFICGVEHLQRAGNKLSVFDSFYFCIVTFSTVGFGDVIPNVWPSKLLVVIMIFVTLMVLPIQFEELAYLWMERQKSGGDYSRKRAETERHVVLCVSSVKIELLMDFLNEFYAHPILQEYYVIILCPAEQDVAVRRLLRIPMWSHRVIYLQGSALKDQDLDHQSILRAWAVKDFAPSCTLFVQILKPENKIHVKFADHIVCEEEFKYAMLALNCICPATSTFITLLVHTSQGLEGQHSPEDWHRIYGKCSGNEVYSIVLEESVFFSEYEGKSFTYASFNAYNKYGICLIGVCPDDTKNILLNPGPQHIMNALDVCFYISLSKEENSCFKTETPQPPTSSVITSMGTMAIDMQEISIPSSFGPSLSTESNISDTRKPNMVPVIELPDSPSFQTDNLFSDQSNSPYHPSTGNGYIKGYPPDLPYIGSSQILCHLRKEKTPKCCMQLEKFLSKTCNHKDEEDTKAYGLKNKLIIVSAETTGNGLYNFILPLRASYRPENELCPIVLLLEHNLDDLLRCGVSFAANMVVVDKESTMTAKEDYMADAKTIVNVQTLFRLFSGLSIITELTHPANMRFMQFSAKDCHALAFSKLEKKEREKGSNLSFIFRLPFAAGRVFSIGMLDTLLYQTPQSQMSERGSVFEEEQQLDIQTQSLRRRSIQWASNLLGPWHAEREADKLSQQRGILLSCSERQELAELVKKRMKNLGLSTRGFDEPNCDKSSHSYALINPSPDTKLELNDTVYIIRKDPVFEKLNDTDRIKNSMRSDSQIREKNAKNHL</sequence>
<dbReference type="STRING" id="84645.A0A498NDV9"/>
<evidence type="ECO:0000256" key="8">
    <source>
        <dbReference type="ARBA" id="ARBA00023040"/>
    </source>
</evidence>
<keyword evidence="22" id="KW-1185">Reference proteome</keyword>
<feature type="signal peptide" evidence="19">
    <location>
        <begin position="1"/>
        <end position="17"/>
    </location>
</feature>
<dbReference type="Gene3D" id="3.30.450.20">
    <property type="entry name" value="PAS domain"/>
    <property type="match status" value="1"/>
</dbReference>
<dbReference type="InterPro" id="IPR003929">
    <property type="entry name" value="K_chnl_BK_asu"/>
</dbReference>
<evidence type="ECO:0000256" key="14">
    <source>
        <dbReference type="ARBA" id="ARBA00023257"/>
    </source>
</evidence>
<evidence type="ECO:0000313" key="21">
    <source>
        <dbReference type="EMBL" id="RXN27717.1"/>
    </source>
</evidence>